<dbReference type="EMBL" id="CAFBPL010000102">
    <property type="protein sequence ID" value="CAB5019743.1"/>
    <property type="molecule type" value="Genomic_DNA"/>
</dbReference>
<dbReference type="SUPFAM" id="SSF159888">
    <property type="entry name" value="YdhG-like"/>
    <property type="match status" value="1"/>
</dbReference>
<evidence type="ECO:0000313" key="5">
    <source>
        <dbReference type="EMBL" id="CAB5019743.1"/>
    </source>
</evidence>
<name>A0A6J7MA21_9ZZZZ</name>
<evidence type="ECO:0000259" key="1">
    <source>
        <dbReference type="Pfam" id="PF08818"/>
    </source>
</evidence>
<evidence type="ECO:0000313" key="2">
    <source>
        <dbReference type="EMBL" id="CAB4593657.1"/>
    </source>
</evidence>
<dbReference type="Gene3D" id="3.90.1150.200">
    <property type="match status" value="1"/>
</dbReference>
<dbReference type="EMBL" id="CAEZUF010000060">
    <property type="protein sequence ID" value="CAB4593657.1"/>
    <property type="molecule type" value="Genomic_DNA"/>
</dbReference>
<dbReference type="InterPro" id="IPR025629">
    <property type="entry name" value="DUF4287"/>
</dbReference>
<dbReference type="AlphaFoldDB" id="A0A6J7MA21"/>
<organism evidence="4">
    <name type="scientific">freshwater metagenome</name>
    <dbReference type="NCBI Taxonomy" id="449393"/>
    <lineage>
        <taxon>unclassified sequences</taxon>
        <taxon>metagenomes</taxon>
        <taxon>ecological metagenomes</taxon>
    </lineage>
</organism>
<dbReference type="EMBL" id="CAEZYX010000102">
    <property type="protein sequence ID" value="CAB4746113.1"/>
    <property type="molecule type" value="Genomic_DNA"/>
</dbReference>
<evidence type="ECO:0000313" key="4">
    <source>
        <dbReference type="EMBL" id="CAB4977990.1"/>
    </source>
</evidence>
<dbReference type="InterPro" id="IPR014922">
    <property type="entry name" value="YdhG-like"/>
</dbReference>
<sequence length="185" mass="21375">MKTIDSSRESHFPAIEKRYGESMAYWFKIMAKLAGKKYPEQITHLRENYGFSQAHANALVMFSRGSTSSKRFNTPTEYFKTLEPKQAKTVRAIFKTIRSKYPELELVIAWNQPMLQFNGKYIIGVSAAKNHILFAPWSKEVIEKFTPKMKNLDVKKKTIGVPNDWKVDEKLLQAIVKARLAELSK</sequence>
<protein>
    <submittedName>
        <fullName evidence="4">Unannotated protein</fullName>
    </submittedName>
</protein>
<gene>
    <name evidence="2" type="ORF">UFOPK1791_00704</name>
    <name evidence="3" type="ORF">UFOPK2802_00847</name>
    <name evidence="4" type="ORF">UFOPK3948_00578</name>
    <name evidence="5" type="ORF">UFOPK4113_00750</name>
</gene>
<evidence type="ECO:0000313" key="3">
    <source>
        <dbReference type="EMBL" id="CAB4746113.1"/>
    </source>
</evidence>
<dbReference type="Pfam" id="PF14117">
    <property type="entry name" value="DUF4287"/>
    <property type="match status" value="1"/>
</dbReference>
<proteinExistence type="predicted"/>
<dbReference type="EMBL" id="CAFBOI010000052">
    <property type="protein sequence ID" value="CAB4977990.1"/>
    <property type="molecule type" value="Genomic_DNA"/>
</dbReference>
<dbReference type="Pfam" id="PF08818">
    <property type="entry name" value="DUF1801"/>
    <property type="match status" value="1"/>
</dbReference>
<accession>A0A6J7MA21</accession>
<feature type="domain" description="YdhG-like" evidence="1">
    <location>
        <begin position="88"/>
        <end position="179"/>
    </location>
</feature>
<reference evidence="4" key="1">
    <citation type="submission" date="2020-05" db="EMBL/GenBank/DDBJ databases">
        <authorList>
            <person name="Chiriac C."/>
            <person name="Salcher M."/>
            <person name="Ghai R."/>
            <person name="Kavagutti S V."/>
        </authorList>
    </citation>
    <scope>NUCLEOTIDE SEQUENCE</scope>
</reference>